<dbReference type="PROSITE" id="PS51257">
    <property type="entry name" value="PROKAR_LIPOPROTEIN"/>
    <property type="match status" value="1"/>
</dbReference>
<organism evidence="1 2">
    <name type="scientific">Shewanella litoralis</name>
    <dbReference type="NCBI Taxonomy" id="2282700"/>
    <lineage>
        <taxon>Bacteria</taxon>
        <taxon>Pseudomonadati</taxon>
        <taxon>Pseudomonadota</taxon>
        <taxon>Gammaproteobacteria</taxon>
        <taxon>Alteromonadales</taxon>
        <taxon>Shewanellaceae</taxon>
        <taxon>Shewanella</taxon>
    </lineage>
</organism>
<name>A0ABQ2R1L9_9GAMM</name>
<dbReference type="EMBL" id="BMQX01000002">
    <property type="protein sequence ID" value="GGQ06359.1"/>
    <property type="molecule type" value="Genomic_DNA"/>
</dbReference>
<dbReference type="Proteomes" id="UP000619118">
    <property type="component" value="Unassembled WGS sequence"/>
</dbReference>
<sequence>MKFHYLVLLLIILVSGCSSVPSVKLKKENFDQLQTIKLEASPNDNSMLTAISTVEVQWTGVSYYYSGTASDGLGVREIALKFMDEHDISLNEIVQNQFIEKVKTDNLNINFDSNSQNKLVITLNVVVLGMVHGFSDEFNSRFNIAAQLFDSSGKIMWSYNAIPISPIAPGYSIKLKDLFSSKESMVKFLNAASEPIVQKLYDDFKKDLV</sequence>
<comment type="caution">
    <text evidence="1">The sequence shown here is derived from an EMBL/GenBank/DDBJ whole genome shotgun (WGS) entry which is preliminary data.</text>
</comment>
<evidence type="ECO:0000313" key="1">
    <source>
        <dbReference type="EMBL" id="GGQ06359.1"/>
    </source>
</evidence>
<evidence type="ECO:0008006" key="3">
    <source>
        <dbReference type="Google" id="ProtNLM"/>
    </source>
</evidence>
<evidence type="ECO:0000313" key="2">
    <source>
        <dbReference type="Proteomes" id="UP000619118"/>
    </source>
</evidence>
<gene>
    <name evidence="1" type="ORF">GCM10009411_04060</name>
</gene>
<protein>
    <recommendedName>
        <fullName evidence="3">Lipoprotein</fullName>
    </recommendedName>
</protein>
<reference evidence="2" key="1">
    <citation type="journal article" date="2019" name="Int. J. Syst. Evol. Microbiol.">
        <title>The Global Catalogue of Microorganisms (GCM) 10K type strain sequencing project: providing services to taxonomists for standard genome sequencing and annotation.</title>
        <authorList>
            <consortium name="The Broad Institute Genomics Platform"/>
            <consortium name="The Broad Institute Genome Sequencing Center for Infectious Disease"/>
            <person name="Wu L."/>
            <person name="Ma J."/>
        </authorList>
    </citation>
    <scope>NUCLEOTIDE SEQUENCE [LARGE SCALE GENOMIC DNA]</scope>
    <source>
        <strain evidence="2">JCM 32306</strain>
    </source>
</reference>
<accession>A0ABQ2R1L9</accession>
<keyword evidence="2" id="KW-1185">Reference proteome</keyword>
<dbReference type="RefSeq" id="WP_160052388.1">
    <property type="nucleotide sequence ID" value="NZ_BMQX01000002.1"/>
</dbReference>
<proteinExistence type="predicted"/>